<evidence type="ECO:0000313" key="1">
    <source>
        <dbReference type="EMBL" id="MBR8537894.1"/>
    </source>
</evidence>
<dbReference type="AlphaFoldDB" id="A0A941F7H2"/>
<name>A0A941F7H2_9BACT</name>
<organism evidence="1 2">
    <name type="scientific">Carboxylicivirga sediminis</name>
    <dbReference type="NCBI Taxonomy" id="2006564"/>
    <lineage>
        <taxon>Bacteria</taxon>
        <taxon>Pseudomonadati</taxon>
        <taxon>Bacteroidota</taxon>
        <taxon>Bacteroidia</taxon>
        <taxon>Marinilabiliales</taxon>
        <taxon>Marinilabiliaceae</taxon>
        <taxon>Carboxylicivirga</taxon>
    </lineage>
</organism>
<accession>A0A941F7H2</accession>
<keyword evidence="2" id="KW-1185">Reference proteome</keyword>
<dbReference type="EMBL" id="JAGTAR010000042">
    <property type="protein sequence ID" value="MBR8537894.1"/>
    <property type="molecule type" value="Genomic_DNA"/>
</dbReference>
<comment type="caution">
    <text evidence="1">The sequence shown here is derived from an EMBL/GenBank/DDBJ whole genome shotgun (WGS) entry which is preliminary data.</text>
</comment>
<evidence type="ECO:0000313" key="2">
    <source>
        <dbReference type="Proteomes" id="UP000679220"/>
    </source>
</evidence>
<dbReference type="Proteomes" id="UP000679220">
    <property type="component" value="Unassembled WGS sequence"/>
</dbReference>
<protein>
    <submittedName>
        <fullName evidence="1">Uncharacterized protein</fullName>
    </submittedName>
</protein>
<proteinExistence type="predicted"/>
<dbReference type="RefSeq" id="WP_212192919.1">
    <property type="nucleotide sequence ID" value="NZ_JAGTAR010000042.1"/>
</dbReference>
<gene>
    <name evidence="1" type="ORF">KDU71_20145</name>
</gene>
<reference evidence="1" key="1">
    <citation type="journal article" date="2018" name="Int. J. Syst. Evol. Microbiol.">
        <title>Carboxylicivirga sediminis sp. nov., isolated from coastal sediment.</title>
        <authorList>
            <person name="Wang F.Q."/>
            <person name="Ren L.H."/>
            <person name="Zou R.J."/>
            <person name="Sun Y.Z."/>
            <person name="Liu X.J."/>
            <person name="Jiang F."/>
            <person name="Liu L.J."/>
        </authorList>
    </citation>
    <scope>NUCLEOTIDE SEQUENCE</scope>
    <source>
        <strain evidence="1">JR1</strain>
    </source>
</reference>
<sequence>MSEYGKERLYNDLISDDYSVEYLIDRKGMDYVAITEYEIQFGIFKGQGIALAIPVPKDYPRTAGASIHVKSNPHLLDCKDTIAGKRNIINSNLGNEWRYWSFRFNLSAENPTKDLMSQINGIFKNI</sequence>
<reference evidence="1" key="2">
    <citation type="submission" date="2021-04" db="EMBL/GenBank/DDBJ databases">
        <authorList>
            <person name="Zhang T."/>
            <person name="Zhang Y."/>
            <person name="Lu D."/>
            <person name="Zuo D."/>
            <person name="Du Z."/>
        </authorList>
    </citation>
    <scope>NUCLEOTIDE SEQUENCE</scope>
    <source>
        <strain evidence="1">JR1</strain>
    </source>
</reference>